<accession>A0ABX2ZW01</accession>
<comment type="subcellular location">
    <subcellularLocation>
        <location evidence="1">Membrane</location>
        <topology evidence="1">Lipid-anchor</topology>
    </subcellularLocation>
</comment>
<evidence type="ECO:0000256" key="5">
    <source>
        <dbReference type="ARBA" id="ARBA00023136"/>
    </source>
</evidence>
<feature type="domain" description="Spore germination GerAC-like C-terminal" evidence="8">
    <location>
        <begin position="204"/>
        <end position="369"/>
    </location>
</feature>
<proteinExistence type="inferred from homology"/>
<evidence type="ECO:0000259" key="8">
    <source>
        <dbReference type="Pfam" id="PF05504"/>
    </source>
</evidence>
<name>A0ABX2ZW01_9BACI</name>
<comment type="similarity">
    <text evidence="2">Belongs to the GerABKC lipoprotein family.</text>
</comment>
<organism evidence="10 11">
    <name type="scientific">Gottfriedia luciferensis</name>
    <dbReference type="NCBI Taxonomy" id="178774"/>
    <lineage>
        <taxon>Bacteria</taxon>
        <taxon>Bacillati</taxon>
        <taxon>Bacillota</taxon>
        <taxon>Bacilli</taxon>
        <taxon>Bacillales</taxon>
        <taxon>Bacillaceae</taxon>
        <taxon>Gottfriedia</taxon>
    </lineage>
</organism>
<evidence type="ECO:0008006" key="12">
    <source>
        <dbReference type="Google" id="ProtNLM"/>
    </source>
</evidence>
<dbReference type="InterPro" id="IPR046953">
    <property type="entry name" value="Spore_GerAC-like_C"/>
</dbReference>
<gene>
    <name evidence="10" type="ORF">BED47_19220</name>
</gene>
<reference evidence="10 11" key="1">
    <citation type="submission" date="2016-07" db="EMBL/GenBank/DDBJ databases">
        <authorList>
            <person name="Townsley L."/>
            <person name="Shank E.A."/>
        </authorList>
    </citation>
    <scope>NUCLEOTIDE SEQUENCE [LARGE SCALE GENOMIC DNA]</scope>
    <source>
        <strain evidence="10 11">CH01</strain>
    </source>
</reference>
<dbReference type="PANTHER" id="PTHR35789">
    <property type="entry name" value="SPORE GERMINATION PROTEIN B3"/>
    <property type="match status" value="1"/>
</dbReference>
<sequence>MIKKLTSLLSLLFVTVICTGCWDQRPIKDRMLINGLGFDIKQDHKIELNASILNIIGKGTGAFDLENELITTEADSITDAAVKVQTVLPGGIETAKTRLFLLGEDFSKEKFQFILDQFNRTPFTNVNVNVVVTNKQQAKDILTLENVNKPISFIINETVDRAKRLSIIPNMDLQKVFTLITDVGIDLVLPVIDETKDKHVGVLGAGLFHKGSYTGKYIEKSDAPLMLMMMDQFNTTSLLSTMIDKENSNVSPYNILSYEIRRPSRKLIVHASNTKIDVDIPIKVKLRIAESTNRQHLSKKEIKSMIEKDLNKRAKDVIKQTQQANSDVIGVGRYIKEHNPNLWKSLDWDKKYPTIQIHPKFNIYISSTGVLET</sequence>
<feature type="domain" description="Spore germination protein N-terminal" evidence="9">
    <location>
        <begin position="23"/>
        <end position="193"/>
    </location>
</feature>
<dbReference type="NCBIfam" id="TIGR02887">
    <property type="entry name" value="spore_ger_x_C"/>
    <property type="match status" value="1"/>
</dbReference>
<keyword evidence="7" id="KW-0449">Lipoprotein</keyword>
<dbReference type="Proteomes" id="UP000094580">
    <property type="component" value="Unassembled WGS sequence"/>
</dbReference>
<comment type="caution">
    <text evidence="10">The sequence shown here is derived from an EMBL/GenBank/DDBJ whole genome shotgun (WGS) entry which is preliminary data.</text>
</comment>
<evidence type="ECO:0000313" key="10">
    <source>
        <dbReference type="EMBL" id="ODG92574.1"/>
    </source>
</evidence>
<dbReference type="Pfam" id="PF25198">
    <property type="entry name" value="Spore_GerAC_N"/>
    <property type="match status" value="1"/>
</dbReference>
<keyword evidence="5" id="KW-0472">Membrane</keyword>
<dbReference type="InterPro" id="IPR057336">
    <property type="entry name" value="GerAC_N"/>
</dbReference>
<evidence type="ECO:0000256" key="3">
    <source>
        <dbReference type="ARBA" id="ARBA00022544"/>
    </source>
</evidence>
<evidence type="ECO:0000256" key="6">
    <source>
        <dbReference type="ARBA" id="ARBA00023139"/>
    </source>
</evidence>
<dbReference type="Pfam" id="PF05504">
    <property type="entry name" value="Spore_GerAC"/>
    <property type="match status" value="1"/>
</dbReference>
<evidence type="ECO:0000256" key="2">
    <source>
        <dbReference type="ARBA" id="ARBA00007886"/>
    </source>
</evidence>
<dbReference type="InterPro" id="IPR008844">
    <property type="entry name" value="Spore_GerAC-like"/>
</dbReference>
<dbReference type="RefSeq" id="WP_069033209.1">
    <property type="nucleotide sequence ID" value="NZ_MDKC01000007.1"/>
</dbReference>
<evidence type="ECO:0000313" key="11">
    <source>
        <dbReference type="Proteomes" id="UP000094580"/>
    </source>
</evidence>
<keyword evidence="3" id="KW-0309">Germination</keyword>
<evidence type="ECO:0000256" key="4">
    <source>
        <dbReference type="ARBA" id="ARBA00022729"/>
    </source>
</evidence>
<dbReference type="InterPro" id="IPR038501">
    <property type="entry name" value="Spore_GerAC_C_sf"/>
</dbReference>
<evidence type="ECO:0000256" key="1">
    <source>
        <dbReference type="ARBA" id="ARBA00004635"/>
    </source>
</evidence>
<protein>
    <recommendedName>
        <fullName evidence="12">Ger(X)C family spore germination protein</fullName>
    </recommendedName>
</protein>
<keyword evidence="4" id="KW-0732">Signal</keyword>
<keyword evidence="11" id="KW-1185">Reference proteome</keyword>
<evidence type="ECO:0000256" key="7">
    <source>
        <dbReference type="ARBA" id="ARBA00023288"/>
    </source>
</evidence>
<dbReference type="PANTHER" id="PTHR35789:SF1">
    <property type="entry name" value="SPORE GERMINATION PROTEIN B3"/>
    <property type="match status" value="1"/>
</dbReference>
<dbReference type="Gene3D" id="3.30.300.210">
    <property type="entry name" value="Nutrient germinant receptor protein C, domain 3"/>
    <property type="match status" value="1"/>
</dbReference>
<dbReference type="EMBL" id="MDKC01000007">
    <property type="protein sequence ID" value="ODG92574.1"/>
    <property type="molecule type" value="Genomic_DNA"/>
</dbReference>
<evidence type="ECO:0000259" key="9">
    <source>
        <dbReference type="Pfam" id="PF25198"/>
    </source>
</evidence>
<keyword evidence="6" id="KW-0564">Palmitate</keyword>